<accession>A0ABS2U3T6</accession>
<feature type="domain" description="Laminin G" evidence="1">
    <location>
        <begin position="596"/>
        <end position="777"/>
    </location>
</feature>
<dbReference type="SUPFAM" id="SSF49899">
    <property type="entry name" value="Concanavalin A-like lectins/glucanases"/>
    <property type="match status" value="1"/>
</dbReference>
<dbReference type="EMBL" id="JADKYB010000030">
    <property type="protein sequence ID" value="MBM9509997.1"/>
    <property type="molecule type" value="Genomic_DNA"/>
</dbReference>
<dbReference type="RefSeq" id="WP_205363593.1">
    <property type="nucleotide sequence ID" value="NZ_JADKYB010000030.1"/>
</dbReference>
<gene>
    <name evidence="2" type="ORF">ITX44_36665</name>
</gene>
<protein>
    <recommendedName>
        <fullName evidence="1">Laminin G domain-containing protein</fullName>
    </recommendedName>
</protein>
<dbReference type="InterPro" id="IPR001791">
    <property type="entry name" value="Laminin_G"/>
</dbReference>
<dbReference type="Proteomes" id="UP000749040">
    <property type="component" value="Unassembled WGS sequence"/>
</dbReference>
<dbReference type="PROSITE" id="PS50025">
    <property type="entry name" value="LAM_G_DOMAIN"/>
    <property type="match status" value="1"/>
</dbReference>
<sequence length="1128" mass="116853">MATLAALVDDFTATSISTTVWNNVTAGAATLDTVNNQVVLAVPTAANATNVFGANGPWDARNSSVYAQIGAAANGNGTVATGVRLQLDASNAILLRVRSGGVFEVVLTTAGSSIVTALPAYDSHQHRWWQISEASSTWTVQASPDGLNWTTLTTLAHSWSAAAVQFAFLTTVTGTEAAGNVAVISHVNTRGGGQFNLAWPRMEYAAGLWWGANGAASPLDLYVEVGGRTNDTVSINRGRQYELDQVRAGDETATLLNVSGDLDPNVAGPYAGRIQPYQPWRVRAQWPPTVNMFSRGIATGGDLGGATVGTITASAALDLLSETDAGGGSVVTSATAWAGGRVTQFAVPLGAAVGQRIVHTAQTPVLAGQTYTATIRVRNVAASTTLQAKPHFGWVTAGSATPSSYAYGSTVTLTGSTTAGWTTLTVTGTAPSGALGMDAGVTVAATAAATCSVQTDGWQQEKGSTASAWVCPGAWYPMYAGFTGDWQFQWALSGTMGSVTVPTADALGLLAQQQLDDPLTEEINSHNPTFLYTLADPAGVSGATDTTGTYPALPIAVSKQGAGTLTFGNAITATTPTTGVYTGGTGTVATLANAGTGSAAASAASFLSLSAIGIKGSQTSTYSRMIAFRYQGGNPASQAMIWTAQDGNHGTGSQLSLYIDSSGKLNAYTNGVSSSILLTSTAAVTDGNWHLAIIAYQIGATGTFTLSLDGVTIGSPSDNTVRPSGLVSDSIGTYADSVLGNPTRWNFSGDISYVVEWPVALTATDCTNMYAAWKSACAGESTDARYARILRYAGYTGTTSIQAGQTTSMGPATFGQDAVTALQDVVTTENGEHYIDRAGIPTFKSRAARYSARTPLYTLGERADLGEWPYEDIKPVRDSSHLGNKVTVTGPGSQVFYAQDNASITAYVPRPMGRPVNTSSAAEAQDAANYLLSRYKTPLTRVANLVLHPGGNPALWPVCLSLELGTRVRVMRRPPAPYPPVQLEAFVENISWNLTTTADATVTLQCSPADPLTYGVWAAWHTTLAVSYSSGITTISLNAGQDNTNPLVAQLAAGQQLVIGQGTPAAETVTVQAVGATSPGWTTGAITLASALTQPHVAGEVVCEPLPAGVTDPTAFDYSAWDQVVYAY</sequence>
<dbReference type="Gene3D" id="2.60.120.200">
    <property type="match status" value="1"/>
</dbReference>
<organism evidence="2 3">
    <name type="scientific">Actinacidiphila acididurans</name>
    <dbReference type="NCBI Taxonomy" id="2784346"/>
    <lineage>
        <taxon>Bacteria</taxon>
        <taxon>Bacillati</taxon>
        <taxon>Actinomycetota</taxon>
        <taxon>Actinomycetes</taxon>
        <taxon>Kitasatosporales</taxon>
        <taxon>Streptomycetaceae</taxon>
        <taxon>Actinacidiphila</taxon>
    </lineage>
</organism>
<name>A0ABS2U3T6_9ACTN</name>
<reference evidence="2 3" key="1">
    <citation type="submission" date="2021-01" db="EMBL/GenBank/DDBJ databases">
        <title>Streptomyces acididurans sp. nov., isolated from a peat swamp forest soil.</title>
        <authorList>
            <person name="Chantavorakit T."/>
            <person name="Duangmal K."/>
        </authorList>
    </citation>
    <scope>NUCLEOTIDE SEQUENCE [LARGE SCALE GENOMIC DNA]</scope>
    <source>
        <strain evidence="2 3">KK5PA1</strain>
    </source>
</reference>
<evidence type="ECO:0000259" key="1">
    <source>
        <dbReference type="PROSITE" id="PS50025"/>
    </source>
</evidence>
<comment type="caution">
    <text evidence="2">The sequence shown here is derived from an EMBL/GenBank/DDBJ whole genome shotgun (WGS) entry which is preliminary data.</text>
</comment>
<evidence type="ECO:0000313" key="3">
    <source>
        <dbReference type="Proteomes" id="UP000749040"/>
    </source>
</evidence>
<evidence type="ECO:0000313" key="2">
    <source>
        <dbReference type="EMBL" id="MBM9509997.1"/>
    </source>
</evidence>
<proteinExistence type="predicted"/>
<dbReference type="InterPro" id="IPR013320">
    <property type="entry name" value="ConA-like_dom_sf"/>
</dbReference>
<keyword evidence="3" id="KW-1185">Reference proteome</keyword>